<sequence>MSKTLIYIAYNFICDDPCYTKLLSCYTMLPLKNSIPFCPFSIHQCLLPPPYTEPLLLPPAIHHSLFCLPLFISPFYAKLTPLYRPPSQAVNVSPGLASSGV</sequence>
<dbReference type="Proteomes" id="UP000824782">
    <property type="component" value="Unassembled WGS sequence"/>
</dbReference>
<gene>
    <name evidence="1" type="ORF">GDO81_009997</name>
</gene>
<name>A0AAV7BWL2_ENGPU</name>
<reference evidence="1" key="1">
    <citation type="thesis" date="2020" institute="ProQuest LLC" country="789 East Eisenhower Parkway, Ann Arbor, MI, USA">
        <title>Comparative Genomics and Chromosome Evolution.</title>
        <authorList>
            <person name="Mudd A.B."/>
        </authorList>
    </citation>
    <scope>NUCLEOTIDE SEQUENCE</scope>
    <source>
        <strain evidence="1">237g6f4</strain>
        <tissue evidence="1">Blood</tissue>
    </source>
</reference>
<protein>
    <submittedName>
        <fullName evidence="1">Uncharacterized protein</fullName>
    </submittedName>
</protein>
<organism evidence="1 2">
    <name type="scientific">Engystomops pustulosus</name>
    <name type="common">Tungara frog</name>
    <name type="synonym">Physalaemus pustulosus</name>
    <dbReference type="NCBI Taxonomy" id="76066"/>
    <lineage>
        <taxon>Eukaryota</taxon>
        <taxon>Metazoa</taxon>
        <taxon>Chordata</taxon>
        <taxon>Craniata</taxon>
        <taxon>Vertebrata</taxon>
        <taxon>Euteleostomi</taxon>
        <taxon>Amphibia</taxon>
        <taxon>Batrachia</taxon>
        <taxon>Anura</taxon>
        <taxon>Neobatrachia</taxon>
        <taxon>Hyloidea</taxon>
        <taxon>Leptodactylidae</taxon>
        <taxon>Leiuperinae</taxon>
        <taxon>Engystomops</taxon>
    </lineage>
</organism>
<keyword evidence="2" id="KW-1185">Reference proteome</keyword>
<dbReference type="AlphaFoldDB" id="A0AAV7BWL2"/>
<evidence type="ECO:0000313" key="2">
    <source>
        <dbReference type="Proteomes" id="UP000824782"/>
    </source>
</evidence>
<evidence type="ECO:0000313" key="1">
    <source>
        <dbReference type="EMBL" id="KAG8576846.1"/>
    </source>
</evidence>
<accession>A0AAV7BWL2</accession>
<dbReference type="EMBL" id="WNYA01000004">
    <property type="protein sequence ID" value="KAG8576846.1"/>
    <property type="molecule type" value="Genomic_DNA"/>
</dbReference>
<proteinExistence type="predicted"/>
<comment type="caution">
    <text evidence="1">The sequence shown here is derived from an EMBL/GenBank/DDBJ whole genome shotgun (WGS) entry which is preliminary data.</text>
</comment>